<reference evidence="1" key="2">
    <citation type="journal article" date="2022" name="New Phytol.">
        <title>Evolutionary transition to the ectomycorrhizal habit in the genomes of a hyperdiverse lineage of mushroom-forming fungi.</title>
        <authorList>
            <person name="Looney B."/>
            <person name="Miyauchi S."/>
            <person name="Morin E."/>
            <person name="Drula E."/>
            <person name="Courty P.E."/>
            <person name="Kohler A."/>
            <person name="Kuo A."/>
            <person name="LaButti K."/>
            <person name="Pangilinan J."/>
            <person name="Lipzen A."/>
            <person name="Riley R."/>
            <person name="Andreopoulos W."/>
            <person name="He G."/>
            <person name="Johnson J."/>
            <person name="Nolan M."/>
            <person name="Tritt A."/>
            <person name="Barry K.W."/>
            <person name="Grigoriev I.V."/>
            <person name="Nagy L.G."/>
            <person name="Hibbett D."/>
            <person name="Henrissat B."/>
            <person name="Matheny P.B."/>
            <person name="Labbe J."/>
            <person name="Martin F.M."/>
        </authorList>
    </citation>
    <scope>NUCLEOTIDE SEQUENCE</scope>
    <source>
        <strain evidence="1">HHB10654</strain>
    </source>
</reference>
<reference evidence="1" key="1">
    <citation type="submission" date="2021-03" db="EMBL/GenBank/DDBJ databases">
        <authorList>
            <consortium name="DOE Joint Genome Institute"/>
            <person name="Ahrendt S."/>
            <person name="Looney B.P."/>
            <person name="Miyauchi S."/>
            <person name="Morin E."/>
            <person name="Drula E."/>
            <person name="Courty P.E."/>
            <person name="Chicoki N."/>
            <person name="Fauchery L."/>
            <person name="Kohler A."/>
            <person name="Kuo A."/>
            <person name="Labutti K."/>
            <person name="Pangilinan J."/>
            <person name="Lipzen A."/>
            <person name="Riley R."/>
            <person name="Andreopoulos W."/>
            <person name="He G."/>
            <person name="Johnson J."/>
            <person name="Barry K.W."/>
            <person name="Grigoriev I.V."/>
            <person name="Nagy L."/>
            <person name="Hibbett D."/>
            <person name="Henrissat B."/>
            <person name="Matheny P.B."/>
            <person name="Labbe J."/>
            <person name="Martin F."/>
        </authorList>
    </citation>
    <scope>NUCLEOTIDE SEQUENCE</scope>
    <source>
        <strain evidence="1">HHB10654</strain>
    </source>
</reference>
<comment type="caution">
    <text evidence="1">The sequence shown here is derived from an EMBL/GenBank/DDBJ whole genome shotgun (WGS) entry which is preliminary data.</text>
</comment>
<evidence type="ECO:0000313" key="2">
    <source>
        <dbReference type="Proteomes" id="UP000814140"/>
    </source>
</evidence>
<name>A0ACB8SPY1_9AGAM</name>
<dbReference type="EMBL" id="MU277237">
    <property type="protein sequence ID" value="KAI0058262.1"/>
    <property type="molecule type" value="Genomic_DNA"/>
</dbReference>
<gene>
    <name evidence="1" type="ORF">BV25DRAFT_1292260</name>
</gene>
<evidence type="ECO:0000313" key="1">
    <source>
        <dbReference type="EMBL" id="KAI0058262.1"/>
    </source>
</evidence>
<keyword evidence="2" id="KW-1185">Reference proteome</keyword>
<dbReference type="Proteomes" id="UP000814140">
    <property type="component" value="Unassembled WGS sequence"/>
</dbReference>
<organism evidence="1 2">
    <name type="scientific">Artomyces pyxidatus</name>
    <dbReference type="NCBI Taxonomy" id="48021"/>
    <lineage>
        <taxon>Eukaryota</taxon>
        <taxon>Fungi</taxon>
        <taxon>Dikarya</taxon>
        <taxon>Basidiomycota</taxon>
        <taxon>Agaricomycotina</taxon>
        <taxon>Agaricomycetes</taxon>
        <taxon>Russulales</taxon>
        <taxon>Auriscalpiaceae</taxon>
        <taxon>Artomyces</taxon>
    </lineage>
</organism>
<protein>
    <submittedName>
        <fullName evidence="1">Uncharacterized protein</fullName>
    </submittedName>
</protein>
<sequence>MIGPVRTWKTLSIHTTVLVLLRAQLGTCLLVGFFRPYGPECPPLQLACSHSCQCSSCSCLDPAWVVVSNTPI</sequence>
<proteinExistence type="predicted"/>
<accession>A0ACB8SPY1</accession>